<dbReference type="Gene3D" id="1.10.357.10">
    <property type="entry name" value="Tetracycline Repressor, domain 2"/>
    <property type="match status" value="1"/>
</dbReference>
<organism evidence="4 5">
    <name type="scientific">Rhodococcus ruber</name>
    <dbReference type="NCBI Taxonomy" id="1830"/>
    <lineage>
        <taxon>Bacteria</taxon>
        <taxon>Bacillati</taxon>
        <taxon>Actinomycetota</taxon>
        <taxon>Actinomycetes</taxon>
        <taxon>Mycobacteriales</taxon>
        <taxon>Nocardiaceae</taxon>
        <taxon>Rhodococcus</taxon>
    </lineage>
</organism>
<dbReference type="Proteomes" id="UP001081071">
    <property type="component" value="Unassembled WGS sequence"/>
</dbReference>
<dbReference type="PANTHER" id="PTHR30055">
    <property type="entry name" value="HTH-TYPE TRANSCRIPTIONAL REGULATOR RUTR"/>
    <property type="match status" value="1"/>
</dbReference>
<dbReference type="InterPro" id="IPR009057">
    <property type="entry name" value="Homeodomain-like_sf"/>
</dbReference>
<dbReference type="InterPro" id="IPR036271">
    <property type="entry name" value="Tet_transcr_reg_TetR-rel_C_sf"/>
</dbReference>
<dbReference type="SUPFAM" id="SSF48498">
    <property type="entry name" value="Tetracyclin repressor-like, C-terminal domain"/>
    <property type="match status" value="1"/>
</dbReference>
<reference evidence="4" key="1">
    <citation type="submission" date="2022-12" db="EMBL/GenBank/DDBJ databases">
        <authorList>
            <person name="Krivoruchko A.V."/>
            <person name="Elkin A."/>
        </authorList>
    </citation>
    <scope>NUCLEOTIDE SEQUENCE</scope>
    <source>
        <strain evidence="4">IEGM 1391</strain>
    </source>
</reference>
<name>A0ABT4MI94_9NOCA</name>
<comment type="caution">
    <text evidence="4">The sequence shown here is derived from an EMBL/GenBank/DDBJ whole genome shotgun (WGS) entry which is preliminary data.</text>
</comment>
<evidence type="ECO:0000313" key="4">
    <source>
        <dbReference type="EMBL" id="MCZ4520150.1"/>
    </source>
</evidence>
<dbReference type="PRINTS" id="PR00455">
    <property type="entry name" value="HTHTETR"/>
</dbReference>
<dbReference type="InterPro" id="IPR001647">
    <property type="entry name" value="HTH_TetR"/>
</dbReference>
<keyword evidence="1 2" id="KW-0238">DNA-binding</keyword>
<dbReference type="SUPFAM" id="SSF46689">
    <property type="entry name" value="Homeodomain-like"/>
    <property type="match status" value="1"/>
</dbReference>
<accession>A0ABT4MI94</accession>
<protein>
    <submittedName>
        <fullName evidence="4">TetR family transcriptional regulator</fullName>
    </submittedName>
</protein>
<keyword evidence="5" id="KW-1185">Reference proteome</keyword>
<dbReference type="PANTHER" id="PTHR30055:SF235">
    <property type="entry name" value="TRANSCRIPTIONAL REGULATORY PROTEIN"/>
    <property type="match status" value="1"/>
</dbReference>
<proteinExistence type="predicted"/>
<gene>
    <name evidence="4" type="ORF">O4220_16690</name>
</gene>
<evidence type="ECO:0000256" key="1">
    <source>
        <dbReference type="ARBA" id="ARBA00023125"/>
    </source>
</evidence>
<dbReference type="PROSITE" id="PS50977">
    <property type="entry name" value="HTH_TETR_2"/>
    <property type="match status" value="1"/>
</dbReference>
<evidence type="ECO:0000256" key="2">
    <source>
        <dbReference type="PROSITE-ProRule" id="PRU00335"/>
    </source>
</evidence>
<dbReference type="InterPro" id="IPR050109">
    <property type="entry name" value="HTH-type_TetR-like_transc_reg"/>
</dbReference>
<dbReference type="Pfam" id="PF17920">
    <property type="entry name" value="TetR_C_16"/>
    <property type="match status" value="1"/>
</dbReference>
<dbReference type="Pfam" id="PF00440">
    <property type="entry name" value="TetR_N"/>
    <property type="match status" value="1"/>
</dbReference>
<dbReference type="InterPro" id="IPR041678">
    <property type="entry name" value="TetR_C_16"/>
</dbReference>
<feature type="DNA-binding region" description="H-T-H motif" evidence="2">
    <location>
        <begin position="33"/>
        <end position="52"/>
    </location>
</feature>
<dbReference type="RefSeq" id="WP_269606141.1">
    <property type="nucleotide sequence ID" value="NZ_JAPWIJ010000006.1"/>
</dbReference>
<evidence type="ECO:0000313" key="5">
    <source>
        <dbReference type="Proteomes" id="UP001081071"/>
    </source>
</evidence>
<dbReference type="Gene3D" id="1.10.10.60">
    <property type="entry name" value="Homeodomain-like"/>
    <property type="match status" value="1"/>
</dbReference>
<sequence length="187" mass="20469">MAERQPRSATATRARILDAARAQFAADGYDRTTMRSVAGTAGVDAAMVVRYFGTKEALFAEAATFVLDIPDLTDIEPERIAEVLMPRFFQIWEEDGTFLALMRAAATNAAAAAAMQQVFATQVAPALAAVSVDRHAERAALVGTQVLGLVFARYILQVSPLARMSHEQLVRWVGPTLRRYLTEPLDR</sequence>
<feature type="domain" description="HTH tetR-type" evidence="3">
    <location>
        <begin position="10"/>
        <end position="70"/>
    </location>
</feature>
<dbReference type="EMBL" id="JAPWIJ010000006">
    <property type="protein sequence ID" value="MCZ4520150.1"/>
    <property type="molecule type" value="Genomic_DNA"/>
</dbReference>
<evidence type="ECO:0000259" key="3">
    <source>
        <dbReference type="PROSITE" id="PS50977"/>
    </source>
</evidence>